<evidence type="ECO:0000259" key="2">
    <source>
        <dbReference type="Pfam" id="PF13590"/>
    </source>
</evidence>
<dbReference type="Pfam" id="PF13590">
    <property type="entry name" value="DUF4136"/>
    <property type="match status" value="1"/>
</dbReference>
<name>A0A1G8JUP9_9GAMM</name>
<gene>
    <name evidence="3" type="ORF">SAMN05216588_11553</name>
</gene>
<dbReference type="EMBL" id="FNDG01000015">
    <property type="protein sequence ID" value="SDI34807.1"/>
    <property type="molecule type" value="Genomic_DNA"/>
</dbReference>
<evidence type="ECO:0000313" key="3">
    <source>
        <dbReference type="EMBL" id="SDI34807.1"/>
    </source>
</evidence>
<evidence type="ECO:0000313" key="4">
    <source>
        <dbReference type="Proteomes" id="UP000198606"/>
    </source>
</evidence>
<evidence type="ECO:0000256" key="1">
    <source>
        <dbReference type="SAM" id="MobiDB-lite"/>
    </source>
</evidence>
<dbReference type="InterPro" id="IPR025411">
    <property type="entry name" value="DUF4136"/>
</dbReference>
<accession>A0A1G8JUP9</accession>
<organism evidence="3 4">
    <name type="scientific">Phytopseudomonas flavescens</name>
    <dbReference type="NCBI Taxonomy" id="29435"/>
    <lineage>
        <taxon>Bacteria</taxon>
        <taxon>Pseudomonadati</taxon>
        <taxon>Pseudomonadota</taxon>
        <taxon>Gammaproteobacteria</taxon>
        <taxon>Pseudomonadales</taxon>
        <taxon>Pseudomonadaceae</taxon>
        <taxon>Phytopseudomonas</taxon>
    </lineage>
</organism>
<dbReference type="STRING" id="29435.SAMN05216588_11553"/>
<dbReference type="Gene3D" id="3.30.160.670">
    <property type="match status" value="1"/>
</dbReference>
<dbReference type="RefSeq" id="WP_084307483.1">
    <property type="nucleotide sequence ID" value="NZ_FNDG01000015.1"/>
</dbReference>
<protein>
    <recommendedName>
        <fullName evidence="2">DUF4136 domain-containing protein</fullName>
    </recommendedName>
</protein>
<reference evidence="3 4" key="1">
    <citation type="submission" date="2016-10" db="EMBL/GenBank/DDBJ databases">
        <authorList>
            <person name="de Groot N.N."/>
        </authorList>
    </citation>
    <scope>NUCLEOTIDE SEQUENCE [LARGE SCALE GENOMIC DNA]</scope>
    <source>
        <strain evidence="3 4">LMG 18387</strain>
    </source>
</reference>
<feature type="compositionally biased region" description="Polar residues" evidence="1">
    <location>
        <begin position="175"/>
        <end position="187"/>
    </location>
</feature>
<dbReference type="AlphaFoldDB" id="A0A1G8JUP9"/>
<dbReference type="PROSITE" id="PS51257">
    <property type="entry name" value="PROKAR_LIPOPROTEIN"/>
    <property type="match status" value="1"/>
</dbReference>
<proteinExistence type="predicted"/>
<dbReference type="Proteomes" id="UP000198606">
    <property type="component" value="Unassembled WGS sequence"/>
</dbReference>
<feature type="domain" description="DUF4136" evidence="2">
    <location>
        <begin position="52"/>
        <end position="206"/>
    </location>
</feature>
<feature type="region of interest" description="Disordered" evidence="1">
    <location>
        <begin position="175"/>
        <end position="194"/>
    </location>
</feature>
<sequence length="207" mass="22589">MKRIALLLLTTALAACQSQNPYRTDSLPLPPAPAPAGAASHFDKSAYPAAPRDYAAYRSWTWQQRPAGNAWASADLLQEALNNALDQRGLRPAQGSAAADLKVRTDTRLERRVRQVADRYDPYYGGGYGSYGNRGYYGNGVGVGTRVPLTRTYEEEVVVVRIDFFDGRSGEQVWSGQAEMRSSGSQSERAEALRKAVSNALGEYPPA</sequence>